<dbReference type="Proteomes" id="UP001300871">
    <property type="component" value="Unassembled WGS sequence"/>
</dbReference>
<dbReference type="AlphaFoldDB" id="A0A6N3CL76"/>
<dbReference type="Pfam" id="PF18984">
    <property type="entry name" value="DUF5717_N"/>
    <property type="match status" value="1"/>
</dbReference>
<gene>
    <name evidence="4" type="ORF">CSLFYP84_01478</name>
    <name evidence="3" type="ORF">PM006_19460</name>
</gene>
<name>A0A6N3CL76_CLOSY</name>
<accession>A0A6N3CL76</accession>
<evidence type="ECO:0000313" key="3">
    <source>
        <dbReference type="EMBL" id="MDB2002380.1"/>
    </source>
</evidence>
<evidence type="ECO:0000259" key="1">
    <source>
        <dbReference type="Pfam" id="PF18983"/>
    </source>
</evidence>
<dbReference type="EMBL" id="CACRUA010000019">
    <property type="protein sequence ID" value="VYU16595.1"/>
    <property type="molecule type" value="Genomic_DNA"/>
</dbReference>
<evidence type="ECO:0000259" key="2">
    <source>
        <dbReference type="Pfam" id="PF18984"/>
    </source>
</evidence>
<feature type="domain" description="DUF5717" evidence="2">
    <location>
        <begin position="1"/>
        <end position="881"/>
    </location>
</feature>
<reference evidence="4" key="1">
    <citation type="submission" date="2019-11" db="EMBL/GenBank/DDBJ databases">
        <authorList>
            <person name="Feng L."/>
        </authorList>
    </citation>
    <scope>NUCLEOTIDE SEQUENCE</scope>
    <source>
        <strain evidence="4">CsymbiosumLFYP84</strain>
    </source>
</reference>
<reference evidence="3" key="2">
    <citation type="submission" date="2023-01" db="EMBL/GenBank/DDBJ databases">
        <title>Human gut microbiome strain richness.</title>
        <authorList>
            <person name="Chen-Liaw A."/>
        </authorList>
    </citation>
    <scope>NUCLEOTIDE SEQUENCE</scope>
    <source>
        <strain evidence="3">B1_m1001713B170214d0_201011</strain>
    </source>
</reference>
<dbReference type="RefSeq" id="WP_156684482.1">
    <property type="nucleotide sequence ID" value="NZ_CACRUA010000019.1"/>
</dbReference>
<dbReference type="InterPro" id="IPR043775">
    <property type="entry name" value="DUF5717_N"/>
</dbReference>
<dbReference type="InterPro" id="IPR043774">
    <property type="entry name" value="DUF5717_C"/>
</dbReference>
<protein>
    <submittedName>
        <fullName evidence="3">DUF5717 family protein</fullName>
    </submittedName>
</protein>
<dbReference type="EMBL" id="JAQLGM010000070">
    <property type="protein sequence ID" value="MDB2002380.1"/>
    <property type="molecule type" value="Genomic_DNA"/>
</dbReference>
<dbReference type="Pfam" id="PF18983">
    <property type="entry name" value="DUF5717"/>
    <property type="match status" value="1"/>
</dbReference>
<organism evidence="4">
    <name type="scientific">Clostridium symbiosum</name>
    <name type="common">Bacteroides symbiosus</name>
    <dbReference type="NCBI Taxonomy" id="1512"/>
    <lineage>
        <taxon>Bacteria</taxon>
        <taxon>Bacillati</taxon>
        <taxon>Bacillota</taxon>
        <taxon>Clostridia</taxon>
        <taxon>Lachnospirales</taxon>
        <taxon>Lachnospiraceae</taxon>
        <taxon>Otoolea</taxon>
    </lineage>
</organism>
<proteinExistence type="predicted"/>
<sequence>MKERINRLAKGIIDSDLPKMIWTPDVIEDTVRVGTTVKREIFIGSENGLNVKGFVYSSNIRVRIPNDNNTFGGLRNHIVYEVDTSFLSAGDEIEGSFYLVTNCGEKEIPYLFHVDLATSGRILGNLNTAKDFLEVAEHDMDTALRLLEYQDFTEAPFMQDMHTRALYDSLKGHGSRQNFMEEFLVALGVKKPIRLMVEEDKKVYDNPGRRLEDFIVIRSDTWGYIYLEASADGDFIHLPKKSATQADFQDGTLRLPFNILSERLHVGKNYGAILIKTARGITKIPVEATVNSSRDAERAVFREEMREYLELRLEYESGMYEDALILNQMQKELDLMKMTSEQLLLSLLQAEIYVLTGRQDKACLILDEVRDSVLTKRLEQKELYCFYQYLQVKIWNDKEQKDSLIRLLQKYCSEEDRYRNDFILYLMLLKVNEELFENPVTVLISMEQEFKDGCHSPFLYVECLKLLEKEPGFLKNMARFELYALYFGAKRGMVSRDLALAAAKALNGAKGFKEIYLKLLCRLYEMYPEQELLSSVCSMMIKGNCRGSRCFEWYDKAIKASVSLTRLYEYFLYSLPEDYGKLLPREVLLYFSYSTELDAHSRCVLYSNILAYTQRDSDIYRLYERAIEQFALEQLFAGRINSRLAVIYKHMIYKELIDPQLARALPAVLKSNRITCRDAAMRYVVVRHGELMTEDAYPLQDGTAYVPLFSERDIILFQDSFGNRYLNIRYEKVSAMEAVDELLECCFEVYPDHPVLFVNACYEAMEKEELNGDNAALLELADQKMKLHPLFRSRLMSAIVRYYKKLADESGDGNRNSSVSYLLCLDKDALTRDERSGVCETLIRQNYYTEAYEMICRYGIEGIQIKRLLKLCTKMVLQNLFDEDDRLLHLAYVVFLEEKSDSVILDYLCEHFNGTVDQMYRVLMQGIKEHVETYDLEERLVAQMLFTGCTEKMDRVFELYASRKKTSENVVKAYFTVKSIEYFLYNKTTEDKVFAYLEAAVNNSVEKDKVPDIYLLALTRYYSTLPALQDDQLKLCQAVIDVLIEAGMIFAYFKDLAKFIVIPGNILDKEIIEYHGNKEIRPYLRLRILPEEEEYHYEDMRPVYKGIYIREKVLFEGEIMEYQILEDENGERKTVEEGSISCKEVTTRTLGNRFACLNEMSLSLELKNEAALREQMEEYLKKDAAVSALFTLQ</sequence>
<evidence type="ECO:0000313" key="4">
    <source>
        <dbReference type="EMBL" id="VYU16595.1"/>
    </source>
</evidence>
<feature type="domain" description="DUF5717" evidence="1">
    <location>
        <begin position="884"/>
        <end position="1190"/>
    </location>
</feature>